<comment type="subcellular location">
    <subcellularLocation>
        <location evidence="1">Nucleus</location>
    </subcellularLocation>
</comment>
<dbReference type="InterPro" id="IPR003656">
    <property type="entry name" value="Znf_BED"/>
</dbReference>
<feature type="domain" description="BED-type" evidence="11">
    <location>
        <begin position="51"/>
        <end position="92"/>
    </location>
</feature>
<evidence type="ECO:0000313" key="14">
    <source>
        <dbReference type="EMBL" id="KAJ4761401.1"/>
    </source>
</evidence>
<dbReference type="Pfam" id="PF02892">
    <property type="entry name" value="zf-BED"/>
    <property type="match status" value="1"/>
</dbReference>
<comment type="subunit">
    <text evidence="2">Homodimer.</text>
</comment>
<evidence type="ECO:0000256" key="9">
    <source>
        <dbReference type="ARBA" id="ARBA00023242"/>
    </source>
</evidence>
<dbReference type="PANTHER" id="PTHR46481:SF11">
    <property type="entry name" value="ZINC FINGER BED DOMAIN-CONTAINING PROTEIN RICESLEEPER 2-LIKE"/>
    <property type="match status" value="1"/>
</dbReference>
<evidence type="ECO:0000259" key="13">
    <source>
        <dbReference type="Pfam" id="PF14372"/>
    </source>
</evidence>
<dbReference type="AlphaFoldDB" id="A0AAV8D2H7"/>
<dbReference type="Pfam" id="PF14372">
    <property type="entry name" value="hAT-like_RNase-H"/>
    <property type="match status" value="1"/>
</dbReference>
<evidence type="ECO:0000256" key="10">
    <source>
        <dbReference type="SAM" id="MobiDB-lite"/>
    </source>
</evidence>
<dbReference type="PANTHER" id="PTHR46481">
    <property type="entry name" value="ZINC FINGER BED DOMAIN-CONTAINING PROTEIN 4"/>
    <property type="match status" value="1"/>
</dbReference>
<dbReference type="Pfam" id="PF05699">
    <property type="entry name" value="Dimer_Tnp_hAT"/>
    <property type="match status" value="1"/>
</dbReference>
<gene>
    <name evidence="14" type="ORF">LUZ62_071776</name>
</gene>
<evidence type="ECO:0000256" key="7">
    <source>
        <dbReference type="ARBA" id="ARBA00023125"/>
    </source>
</evidence>
<evidence type="ECO:0000256" key="1">
    <source>
        <dbReference type="ARBA" id="ARBA00004123"/>
    </source>
</evidence>
<evidence type="ECO:0000256" key="8">
    <source>
        <dbReference type="ARBA" id="ARBA00023163"/>
    </source>
</evidence>
<feature type="domain" description="hAT-like transposase RNase-H fold" evidence="13">
    <location>
        <begin position="324"/>
        <end position="423"/>
    </location>
</feature>
<dbReference type="SMART" id="SM00614">
    <property type="entry name" value="ZnF_BED"/>
    <property type="match status" value="1"/>
</dbReference>
<protein>
    <submittedName>
        <fullName evidence="14">Zinc finger BED domain-containing protein DAYSLEEPER</fullName>
    </submittedName>
</protein>
<keyword evidence="8" id="KW-0804">Transcription</keyword>
<evidence type="ECO:0000256" key="2">
    <source>
        <dbReference type="ARBA" id="ARBA00011738"/>
    </source>
</evidence>
<dbReference type="GO" id="GO:0005634">
    <property type="term" value="C:nucleus"/>
    <property type="evidence" value="ECO:0007669"/>
    <property type="project" value="UniProtKB-SubCell"/>
</dbReference>
<dbReference type="GO" id="GO:0008270">
    <property type="term" value="F:zinc ion binding"/>
    <property type="evidence" value="ECO:0007669"/>
    <property type="project" value="UniProtKB-KW"/>
</dbReference>
<keyword evidence="5" id="KW-0862">Zinc</keyword>
<dbReference type="EMBL" id="JAMFTS010000004">
    <property type="protein sequence ID" value="KAJ4761401.1"/>
    <property type="molecule type" value="Genomic_DNA"/>
</dbReference>
<keyword evidence="6" id="KW-0805">Transcription regulation</keyword>
<evidence type="ECO:0000256" key="3">
    <source>
        <dbReference type="ARBA" id="ARBA00022723"/>
    </source>
</evidence>
<evidence type="ECO:0000256" key="5">
    <source>
        <dbReference type="ARBA" id="ARBA00022833"/>
    </source>
</evidence>
<dbReference type="InterPro" id="IPR052035">
    <property type="entry name" value="ZnF_BED_domain_contain"/>
</dbReference>
<evidence type="ECO:0000313" key="15">
    <source>
        <dbReference type="Proteomes" id="UP001140206"/>
    </source>
</evidence>
<keyword evidence="9" id="KW-0539">Nucleus</keyword>
<sequence>MEEAPAVPREEAPAVPREEAPAVPREEAPAVPRGEAPAVPDDVIDTSKLKAKVWEHMTKKIVDGKVKAVCNYCKSKLAGSSNAGTRHLSAHVDNCIRKTQASNPGALQKLLATKKVDGKTVIANYSFDQGVCRKDLVKMIVLHEHPLSIVDQVGFKVFCNSLQPLFKVPTRNTVRADVFELYKTEMKKTKELLEKNEGRVAITTDMWTADHQKKSYMAVTAHFVDQSWGLQQRLLSTPKKIEKFEEAARQLRITCNKKLSYDVKTRWNSTYTMLETALAYKDVFPRLKKRDAQYKCLPSEPDWEKAKIISEKLKIFYDTTELFSGTKYTTANHYFSSICEIRLALLHWQIDSNPTVAKMASNMMNKFEKYWKKIHGIMGIATLLDPRFKKELIIYYYEKIYGDDHEKEVRNIVDLCRELFREYQRRVSKKQVEKPIESEGVRVGNIPRDFESFAQSRKKMRIDITTELDHYLGEKLMSTSSPNFNVLTWWMSNGPKFPTLQKIARDIFAIPVSSVASESAFSAGGRIISPHRNRLTPQLVQALTCAQNWLKAEFEELGERNPFTTYWDDVDCDEQQQNDMSNEDDFQVRS</sequence>
<keyword evidence="15" id="KW-1185">Reference proteome</keyword>
<evidence type="ECO:0000259" key="12">
    <source>
        <dbReference type="Pfam" id="PF05699"/>
    </source>
</evidence>
<accession>A0AAV8D2H7</accession>
<dbReference type="SUPFAM" id="SSF140996">
    <property type="entry name" value="Hermes dimerisation domain"/>
    <property type="match status" value="1"/>
</dbReference>
<keyword evidence="3" id="KW-0479">Metal-binding</keyword>
<evidence type="ECO:0000256" key="6">
    <source>
        <dbReference type="ARBA" id="ARBA00023015"/>
    </source>
</evidence>
<dbReference type="GO" id="GO:0003677">
    <property type="term" value="F:DNA binding"/>
    <property type="evidence" value="ECO:0007669"/>
    <property type="project" value="UniProtKB-KW"/>
</dbReference>
<evidence type="ECO:0000259" key="11">
    <source>
        <dbReference type="Pfam" id="PF02892"/>
    </source>
</evidence>
<keyword evidence="4" id="KW-0863">Zinc-finger</keyword>
<dbReference type="SUPFAM" id="SSF53098">
    <property type="entry name" value="Ribonuclease H-like"/>
    <property type="match status" value="1"/>
</dbReference>
<keyword evidence="7" id="KW-0238">DNA-binding</keyword>
<dbReference type="Proteomes" id="UP001140206">
    <property type="component" value="Chromosome 4"/>
</dbReference>
<comment type="caution">
    <text evidence="14">The sequence shown here is derived from an EMBL/GenBank/DDBJ whole genome shotgun (WGS) entry which is preliminary data.</text>
</comment>
<reference evidence="14" key="1">
    <citation type="submission" date="2022-08" db="EMBL/GenBank/DDBJ databases">
        <authorList>
            <person name="Marques A."/>
        </authorList>
    </citation>
    <scope>NUCLEOTIDE SEQUENCE</scope>
    <source>
        <strain evidence="14">RhyPub2mFocal</strain>
        <tissue evidence="14">Leaves</tissue>
    </source>
</reference>
<dbReference type="InterPro" id="IPR025525">
    <property type="entry name" value="hAT-like_transposase_RNase-H"/>
</dbReference>
<feature type="region of interest" description="Disordered" evidence="10">
    <location>
        <begin position="1"/>
        <end position="41"/>
    </location>
</feature>
<organism evidence="14 15">
    <name type="scientific">Rhynchospora pubera</name>
    <dbReference type="NCBI Taxonomy" id="906938"/>
    <lineage>
        <taxon>Eukaryota</taxon>
        <taxon>Viridiplantae</taxon>
        <taxon>Streptophyta</taxon>
        <taxon>Embryophyta</taxon>
        <taxon>Tracheophyta</taxon>
        <taxon>Spermatophyta</taxon>
        <taxon>Magnoliopsida</taxon>
        <taxon>Liliopsida</taxon>
        <taxon>Poales</taxon>
        <taxon>Cyperaceae</taxon>
        <taxon>Cyperoideae</taxon>
        <taxon>Rhynchosporeae</taxon>
        <taxon>Rhynchospora</taxon>
    </lineage>
</organism>
<dbReference type="InterPro" id="IPR012337">
    <property type="entry name" value="RNaseH-like_sf"/>
</dbReference>
<name>A0AAV8D2H7_9POAL</name>
<feature type="domain" description="HAT C-terminal dimerisation" evidence="12">
    <location>
        <begin position="467"/>
        <end position="550"/>
    </location>
</feature>
<evidence type="ECO:0000256" key="4">
    <source>
        <dbReference type="ARBA" id="ARBA00022771"/>
    </source>
</evidence>
<dbReference type="GO" id="GO:0046983">
    <property type="term" value="F:protein dimerization activity"/>
    <property type="evidence" value="ECO:0007669"/>
    <property type="project" value="InterPro"/>
</dbReference>
<proteinExistence type="predicted"/>
<feature type="compositionally biased region" description="Basic and acidic residues" evidence="10">
    <location>
        <begin position="8"/>
        <end position="28"/>
    </location>
</feature>
<dbReference type="InterPro" id="IPR008906">
    <property type="entry name" value="HATC_C_dom"/>
</dbReference>